<dbReference type="Proteomes" id="UP000624404">
    <property type="component" value="Unassembled WGS sequence"/>
</dbReference>
<organism evidence="1 2">
    <name type="scientific">Sclerotinia trifoliorum</name>
    <dbReference type="NCBI Taxonomy" id="28548"/>
    <lineage>
        <taxon>Eukaryota</taxon>
        <taxon>Fungi</taxon>
        <taxon>Dikarya</taxon>
        <taxon>Ascomycota</taxon>
        <taxon>Pezizomycotina</taxon>
        <taxon>Leotiomycetes</taxon>
        <taxon>Helotiales</taxon>
        <taxon>Sclerotiniaceae</taxon>
        <taxon>Sclerotinia</taxon>
    </lineage>
</organism>
<reference evidence="1" key="1">
    <citation type="submission" date="2020-10" db="EMBL/GenBank/DDBJ databases">
        <authorList>
            <person name="Kusch S."/>
        </authorList>
    </citation>
    <scope>NUCLEOTIDE SEQUENCE</scope>
    <source>
        <strain evidence="1">SwB9</strain>
    </source>
</reference>
<dbReference type="EMBL" id="CAJHIA010000002">
    <property type="protein sequence ID" value="CAD6439870.1"/>
    <property type="molecule type" value="Genomic_DNA"/>
</dbReference>
<proteinExistence type="predicted"/>
<evidence type="ECO:0000313" key="1">
    <source>
        <dbReference type="EMBL" id="CAD6439870.1"/>
    </source>
</evidence>
<sequence>MSDKQSTGSGRNSANQASSINKNHQLLEYNSKEKFLRITLDFMNDVSPIFFDRLIETLPNYRNRVTSITIRVIFKPKDKDDLNHTMTRHGILEDVVDKLNNFQRLARVRFVLNLDYLSLSQIESASAIYGLNFRSWTFDILTDDVEHVQHDSAIDILLRAHFGRNALMKELNKIKRMVSRSLAAGDF</sequence>
<dbReference type="AlphaFoldDB" id="A0A8H2VM03"/>
<dbReference type="OrthoDB" id="3521531at2759"/>
<evidence type="ECO:0000313" key="2">
    <source>
        <dbReference type="Proteomes" id="UP000624404"/>
    </source>
</evidence>
<comment type="caution">
    <text evidence="1">The sequence shown here is derived from an EMBL/GenBank/DDBJ whole genome shotgun (WGS) entry which is preliminary data.</text>
</comment>
<accession>A0A8H2VM03</accession>
<gene>
    <name evidence="1" type="ORF">SCLTRI_LOCUS509</name>
</gene>
<keyword evidence="2" id="KW-1185">Reference proteome</keyword>
<name>A0A8H2VM03_9HELO</name>
<protein>
    <submittedName>
        <fullName evidence="1">59bdf517-55f5-45be-9176-60de109e2c04</fullName>
    </submittedName>
</protein>